<dbReference type="EMBL" id="JACJQB010000008">
    <property type="protein sequence ID" value="MBD2187824.1"/>
    <property type="molecule type" value="Genomic_DNA"/>
</dbReference>
<dbReference type="PANTHER" id="PTHR30383:SF5">
    <property type="entry name" value="SGNH HYDROLASE-TYPE ESTERASE DOMAIN-CONTAINING PROTEIN"/>
    <property type="match status" value="1"/>
</dbReference>
<dbReference type="Gene3D" id="3.40.50.1110">
    <property type="entry name" value="SGNH hydrolase"/>
    <property type="match status" value="1"/>
</dbReference>
<dbReference type="InterPro" id="IPR036514">
    <property type="entry name" value="SGNH_hydro_sf"/>
</dbReference>
<evidence type="ECO:0000259" key="1">
    <source>
        <dbReference type="Pfam" id="PF13472"/>
    </source>
</evidence>
<evidence type="ECO:0000313" key="2">
    <source>
        <dbReference type="EMBL" id="MBD2187824.1"/>
    </source>
</evidence>
<dbReference type="InterPro" id="IPR051532">
    <property type="entry name" value="Ester_Hydrolysis_Enzymes"/>
</dbReference>
<evidence type="ECO:0000313" key="3">
    <source>
        <dbReference type="Proteomes" id="UP000642094"/>
    </source>
</evidence>
<proteinExistence type="predicted"/>
<dbReference type="PANTHER" id="PTHR30383">
    <property type="entry name" value="THIOESTERASE 1/PROTEASE 1/LYSOPHOSPHOLIPASE L1"/>
    <property type="match status" value="1"/>
</dbReference>
<dbReference type="InterPro" id="IPR013830">
    <property type="entry name" value="SGNH_hydro"/>
</dbReference>
<feature type="domain" description="SGNH hydrolase-type esterase" evidence="1">
    <location>
        <begin position="24"/>
        <end position="209"/>
    </location>
</feature>
<sequence>MTTLNLLKTAPSSARSHQPLRITAFGDSLIYGYGDPIHGGWVEQLRRRWMGTESGHVLYNLGVRGDTAAQVNQRLEQEFLLRGELRNKRPDLIILSVGVNDSPRVGNRRMTDFDRFKLEMINLLDKAQNLCPVMFVGMVPVDESKMPFLDCLHFNHDDQFRYKEATKSACQVRDIPYLDIFDIWQSRGQDWICDRLHIDGLHPNTEGYQSIFEDLLNWQPLIHLEQISNPNYYLQNQKA</sequence>
<protein>
    <submittedName>
        <fullName evidence="2">G-D-S-L family lipolytic protein</fullName>
    </submittedName>
</protein>
<gene>
    <name evidence="2" type="ORF">H6F41_06670</name>
</gene>
<dbReference type="Proteomes" id="UP000642094">
    <property type="component" value="Unassembled WGS sequence"/>
</dbReference>
<dbReference type="SUPFAM" id="SSF52266">
    <property type="entry name" value="SGNH hydrolase"/>
    <property type="match status" value="1"/>
</dbReference>
<organism evidence="2 3">
    <name type="scientific">Pseudanabaena mucicola FACHB-723</name>
    <dbReference type="NCBI Taxonomy" id="2692860"/>
    <lineage>
        <taxon>Bacteria</taxon>
        <taxon>Bacillati</taxon>
        <taxon>Cyanobacteriota</taxon>
        <taxon>Cyanophyceae</taxon>
        <taxon>Pseudanabaenales</taxon>
        <taxon>Pseudanabaenaceae</taxon>
        <taxon>Pseudanabaena</taxon>
    </lineage>
</organism>
<comment type="caution">
    <text evidence="2">The sequence shown here is derived from an EMBL/GenBank/DDBJ whole genome shotgun (WGS) entry which is preliminary data.</text>
</comment>
<name>A0ABR7ZWC1_9CYAN</name>
<reference evidence="2 3" key="1">
    <citation type="journal article" date="2020" name="ISME J.">
        <title>Comparative genomics reveals insights into cyanobacterial evolution and habitat adaptation.</title>
        <authorList>
            <person name="Chen M.Y."/>
            <person name="Teng W.K."/>
            <person name="Zhao L."/>
            <person name="Hu C.X."/>
            <person name="Zhou Y.K."/>
            <person name="Han B.P."/>
            <person name="Song L.R."/>
            <person name="Shu W.S."/>
        </authorList>
    </citation>
    <scope>NUCLEOTIDE SEQUENCE [LARGE SCALE GENOMIC DNA]</scope>
    <source>
        <strain evidence="2 3">FACHB-723</strain>
    </source>
</reference>
<dbReference type="RefSeq" id="WP_190402689.1">
    <property type="nucleotide sequence ID" value="NZ_JACJQB010000008.1"/>
</dbReference>
<accession>A0ABR7ZWC1</accession>
<keyword evidence="3" id="KW-1185">Reference proteome</keyword>
<dbReference type="Pfam" id="PF13472">
    <property type="entry name" value="Lipase_GDSL_2"/>
    <property type="match status" value="1"/>
</dbReference>